<organism evidence="2">
    <name type="scientific">Arion vulgaris</name>
    <dbReference type="NCBI Taxonomy" id="1028688"/>
    <lineage>
        <taxon>Eukaryota</taxon>
        <taxon>Metazoa</taxon>
        <taxon>Spiralia</taxon>
        <taxon>Lophotrochozoa</taxon>
        <taxon>Mollusca</taxon>
        <taxon>Gastropoda</taxon>
        <taxon>Heterobranchia</taxon>
        <taxon>Euthyneura</taxon>
        <taxon>Panpulmonata</taxon>
        <taxon>Eupulmonata</taxon>
        <taxon>Stylommatophora</taxon>
        <taxon>Helicina</taxon>
        <taxon>Arionoidea</taxon>
        <taxon>Arionidae</taxon>
        <taxon>Arion</taxon>
    </lineage>
</organism>
<dbReference type="AlphaFoldDB" id="A0A0B7C5E3"/>
<proteinExistence type="predicted"/>
<evidence type="ECO:0000313" key="2">
    <source>
        <dbReference type="EMBL" id="CEK99695.1"/>
    </source>
</evidence>
<feature type="compositionally biased region" description="Low complexity" evidence="1">
    <location>
        <begin position="63"/>
        <end position="77"/>
    </location>
</feature>
<gene>
    <name evidence="2" type="primary">ORF221911</name>
</gene>
<feature type="non-terminal residue" evidence="2">
    <location>
        <position position="1"/>
    </location>
</feature>
<accession>A0A0B7C5E3</accession>
<evidence type="ECO:0000256" key="1">
    <source>
        <dbReference type="SAM" id="MobiDB-lite"/>
    </source>
</evidence>
<protein>
    <submittedName>
        <fullName evidence="2">Uncharacterized protein</fullName>
    </submittedName>
</protein>
<dbReference type="EMBL" id="HACG01052824">
    <property type="protein sequence ID" value="CEK99695.1"/>
    <property type="molecule type" value="Transcribed_RNA"/>
</dbReference>
<reference evidence="2" key="1">
    <citation type="submission" date="2014-12" db="EMBL/GenBank/DDBJ databases">
        <title>Insight into the proteome of Arion vulgaris.</title>
        <authorList>
            <person name="Aradska J."/>
            <person name="Bulat T."/>
            <person name="Smidak R."/>
            <person name="Sarate P."/>
            <person name="Gangsoo J."/>
            <person name="Sialana F."/>
            <person name="Bilban M."/>
            <person name="Lubec G."/>
        </authorList>
    </citation>
    <scope>NUCLEOTIDE SEQUENCE</scope>
    <source>
        <tissue evidence="2">Skin</tissue>
    </source>
</reference>
<feature type="region of interest" description="Disordered" evidence="1">
    <location>
        <begin position="53"/>
        <end position="77"/>
    </location>
</feature>
<name>A0A0B7C5E3_9EUPU</name>
<feature type="non-terminal residue" evidence="2">
    <location>
        <position position="77"/>
    </location>
</feature>
<sequence length="77" mass="8389">KRDRPLVVKHQTDDVVVLKIGDTFFKTKERLRKPIIKPLRVNVANPVLERGTGIISSSPAYDSGIGSSPGTSPSDCE</sequence>